<dbReference type="Proteomes" id="UP001157126">
    <property type="component" value="Unassembled WGS sequence"/>
</dbReference>
<dbReference type="InterPro" id="IPR037171">
    <property type="entry name" value="NagB/RpiA_transferase-like"/>
</dbReference>
<dbReference type="PANTHER" id="PTHR30363:SF4">
    <property type="entry name" value="GLYCEROL-3-PHOSPHATE REGULON REPRESSOR"/>
    <property type="match status" value="1"/>
</dbReference>
<comment type="caution">
    <text evidence="7">The sequence shown here is derived from an EMBL/GenBank/DDBJ whole genome shotgun (WGS) entry which is preliminary data.</text>
</comment>
<accession>A0ABQ6IQN6</accession>
<dbReference type="SUPFAM" id="SSF100950">
    <property type="entry name" value="NagB/RpiA/CoA transferase-like"/>
    <property type="match status" value="1"/>
</dbReference>
<keyword evidence="2" id="KW-0678">Repressor</keyword>
<evidence type="ECO:0000313" key="8">
    <source>
        <dbReference type="Proteomes" id="UP001157126"/>
    </source>
</evidence>
<evidence type="ECO:0000259" key="6">
    <source>
        <dbReference type="PROSITE" id="PS51000"/>
    </source>
</evidence>
<comment type="function">
    <text evidence="5">Repressor of the lactose catabolism operon. Galactose-6-phosphate is the inducer.</text>
</comment>
<dbReference type="InterPro" id="IPR036388">
    <property type="entry name" value="WH-like_DNA-bd_sf"/>
</dbReference>
<evidence type="ECO:0000256" key="1">
    <source>
        <dbReference type="ARBA" id="ARBA00021390"/>
    </source>
</evidence>
<keyword evidence="3" id="KW-0805">Transcription regulation</keyword>
<evidence type="ECO:0000313" key="7">
    <source>
        <dbReference type="EMBL" id="GMA39771.1"/>
    </source>
</evidence>
<name>A0ABQ6IQN6_9MICO</name>
<evidence type="ECO:0000256" key="5">
    <source>
        <dbReference type="ARBA" id="ARBA00024937"/>
    </source>
</evidence>
<feature type="domain" description="HTH deoR-type" evidence="6">
    <location>
        <begin position="5"/>
        <end position="60"/>
    </location>
</feature>
<dbReference type="SUPFAM" id="SSF46785">
    <property type="entry name" value="Winged helix' DNA-binding domain"/>
    <property type="match status" value="1"/>
</dbReference>
<organism evidence="7 8">
    <name type="scientific">Mobilicoccus caccae</name>
    <dbReference type="NCBI Taxonomy" id="1859295"/>
    <lineage>
        <taxon>Bacteria</taxon>
        <taxon>Bacillati</taxon>
        <taxon>Actinomycetota</taxon>
        <taxon>Actinomycetes</taxon>
        <taxon>Micrococcales</taxon>
        <taxon>Dermatophilaceae</taxon>
        <taxon>Mobilicoccus</taxon>
    </lineage>
</organism>
<dbReference type="Gene3D" id="3.40.50.1360">
    <property type="match status" value="1"/>
</dbReference>
<dbReference type="PRINTS" id="PR00037">
    <property type="entry name" value="HTHLACR"/>
</dbReference>
<protein>
    <recommendedName>
        <fullName evidence="1">Lactose phosphotransferase system repressor</fullName>
    </recommendedName>
</protein>
<dbReference type="Pfam" id="PF08220">
    <property type="entry name" value="HTH_DeoR"/>
    <property type="match status" value="1"/>
</dbReference>
<evidence type="ECO:0000256" key="4">
    <source>
        <dbReference type="ARBA" id="ARBA00023163"/>
    </source>
</evidence>
<sequence length="255" mass="27569">MQMHQHERHTFIVDLARRTPRVEVGDLAESLDVTPETIRRDLTALERHGLVRRVHGGAIAIERFGFEPTLESRTELHREEKRRIAEMAIGLVPEHGVVLLDAGTTTGVIAELLPHGRELTVVTDSLTIAGALARRTDLELHLLGGRVRHRTLAAVGPWAVHAIADVHVDVAFIGTNGVSVDRGLTTPDEAEAATKRAMIEASACPVLVCDHSKIGTNHFHRFGELSSIDTIVTDSGLDPETAAALGAHGPEVLLA</sequence>
<dbReference type="InterPro" id="IPR036390">
    <property type="entry name" value="WH_DNA-bd_sf"/>
</dbReference>
<keyword evidence="8" id="KW-1185">Reference proteome</keyword>
<gene>
    <name evidence="7" type="primary">fruR</name>
    <name evidence="7" type="ORF">GCM10025883_18160</name>
</gene>
<dbReference type="PANTHER" id="PTHR30363">
    <property type="entry name" value="HTH-TYPE TRANSCRIPTIONAL REGULATOR SRLR-RELATED"/>
    <property type="match status" value="1"/>
</dbReference>
<dbReference type="Pfam" id="PF00455">
    <property type="entry name" value="DeoRC"/>
    <property type="match status" value="1"/>
</dbReference>
<dbReference type="InterPro" id="IPR050313">
    <property type="entry name" value="Carb_Metab_HTH_regulators"/>
</dbReference>
<keyword evidence="4" id="KW-0804">Transcription</keyword>
<reference evidence="8" key="1">
    <citation type="journal article" date="2019" name="Int. J. Syst. Evol. Microbiol.">
        <title>The Global Catalogue of Microorganisms (GCM) 10K type strain sequencing project: providing services to taxonomists for standard genome sequencing and annotation.</title>
        <authorList>
            <consortium name="The Broad Institute Genomics Platform"/>
            <consortium name="The Broad Institute Genome Sequencing Center for Infectious Disease"/>
            <person name="Wu L."/>
            <person name="Ma J."/>
        </authorList>
    </citation>
    <scope>NUCLEOTIDE SEQUENCE [LARGE SCALE GENOMIC DNA]</scope>
    <source>
        <strain evidence="8">NBRC 113072</strain>
    </source>
</reference>
<evidence type="ECO:0000256" key="2">
    <source>
        <dbReference type="ARBA" id="ARBA00022491"/>
    </source>
</evidence>
<dbReference type="Gene3D" id="1.10.10.10">
    <property type="entry name" value="Winged helix-like DNA-binding domain superfamily/Winged helix DNA-binding domain"/>
    <property type="match status" value="1"/>
</dbReference>
<dbReference type="SMART" id="SM01134">
    <property type="entry name" value="DeoRC"/>
    <property type="match status" value="1"/>
</dbReference>
<dbReference type="PROSITE" id="PS51000">
    <property type="entry name" value="HTH_DEOR_2"/>
    <property type="match status" value="1"/>
</dbReference>
<dbReference type="InterPro" id="IPR001034">
    <property type="entry name" value="DeoR_HTH"/>
</dbReference>
<evidence type="ECO:0000256" key="3">
    <source>
        <dbReference type="ARBA" id="ARBA00023015"/>
    </source>
</evidence>
<proteinExistence type="predicted"/>
<dbReference type="InterPro" id="IPR014036">
    <property type="entry name" value="DeoR-like_C"/>
</dbReference>
<dbReference type="EMBL" id="BSUO01000001">
    <property type="protein sequence ID" value="GMA39771.1"/>
    <property type="molecule type" value="Genomic_DNA"/>
</dbReference>
<dbReference type="SMART" id="SM00420">
    <property type="entry name" value="HTH_DEOR"/>
    <property type="match status" value="1"/>
</dbReference>